<dbReference type="AlphaFoldDB" id="A0AAD1DPU8"/>
<sequence length="570" mass="67145">MNSSAIIVQEYLASLKEDSELDYLFPLLLNVMGFRIIQTAKESKGQSQYGKDIIAVGKDKNGIDHKWYFELKGHADRDITQATYFKTDGIRESIMEAKDTIFKDSSISDFNQLPVKIVIVHNGVLKTNIRNTFEGLITREFKDGEFERWDIYYLTELFGKYLFNEYLLSDSDSARLLKKTLAFLDAPDNEFLEFKELVNIQFKRFESIRSRAFRKLFATLNLLNSLIYHYSSENNYLLPAKECSKFLILKTWHWILENNLQSKKAVVLEFRKLLKNQTLILGKYFQKTFLAAKIENGLFSEMGGFYEKIGYPIRCFEYLDDIIYYCRLRNTVYESKNIEKIKNKQKDLIIELVENNSGFNRPIFDNHSIPIVQLFLFFSDKKILRQKDVNFLYNYCDQVVSNIRIEKIRYNRLPELYNNIDSVVEFYSTNIKPENYSDKSSVLLAIMLEFSIIFNSEDLFKQILSFIDENLSLQIVSIDPAKHKVEKLLFERNLHNEYFVETIDRVKDDLEFLKNSGILSEFKSTVLEKVESPQQYNTDLLGLSCIRYLAHSYFKNEILPDEWRALIKKI</sequence>
<dbReference type="RefSeq" id="WP_123856542.1">
    <property type="nucleotide sequence ID" value="NZ_CP033923.1"/>
</dbReference>
<dbReference type="EMBL" id="CP033923">
    <property type="protein sequence ID" value="AZA90021.1"/>
    <property type="molecule type" value="Genomic_DNA"/>
</dbReference>
<dbReference type="KEGG" id="cnk:EG343_04980"/>
<gene>
    <name evidence="1" type="ORF">EG343_04980</name>
</gene>
<accession>A0AAD1DPU8</accession>
<reference evidence="1 2" key="1">
    <citation type="submission" date="2018-11" db="EMBL/GenBank/DDBJ databases">
        <title>Proposal to divide the Flavobacteriaceae and reorganize its genera based on Amino Acid Identity values calculated from whole genome sequences.</title>
        <authorList>
            <person name="Nicholson A.C."/>
            <person name="Gulvik C.A."/>
            <person name="Whitney A.M."/>
            <person name="Humrighouse B.W."/>
            <person name="Bell M."/>
            <person name="Holmes B."/>
            <person name="Steigerwalt A.G."/>
            <person name="Villarma A."/>
            <person name="Sheth M."/>
            <person name="Batra D."/>
            <person name="Pryor J."/>
            <person name="Bernardet J.-F."/>
            <person name="Hugo C."/>
            <person name="Kampfer P."/>
            <person name="Newman J."/>
            <person name="McQuiston J.R."/>
        </authorList>
    </citation>
    <scope>NUCLEOTIDE SEQUENCE [LARGE SCALE GENOMIC DNA]</scope>
    <source>
        <strain evidence="1 2">G0041</strain>
    </source>
</reference>
<name>A0AAD1DPU8_CHRNA</name>
<organism evidence="1 2">
    <name type="scientific">Chryseobacterium nakagawai</name>
    <dbReference type="NCBI Taxonomy" id="1241982"/>
    <lineage>
        <taxon>Bacteria</taxon>
        <taxon>Pseudomonadati</taxon>
        <taxon>Bacteroidota</taxon>
        <taxon>Flavobacteriia</taxon>
        <taxon>Flavobacteriales</taxon>
        <taxon>Weeksellaceae</taxon>
        <taxon>Chryseobacterium group</taxon>
        <taxon>Chryseobacterium</taxon>
    </lineage>
</organism>
<keyword evidence="2" id="KW-1185">Reference proteome</keyword>
<evidence type="ECO:0000313" key="2">
    <source>
        <dbReference type="Proteomes" id="UP000278288"/>
    </source>
</evidence>
<proteinExistence type="predicted"/>
<protein>
    <submittedName>
        <fullName evidence="1">Uncharacterized protein</fullName>
    </submittedName>
</protein>
<evidence type="ECO:0000313" key="1">
    <source>
        <dbReference type="EMBL" id="AZA90021.1"/>
    </source>
</evidence>
<dbReference type="Proteomes" id="UP000278288">
    <property type="component" value="Chromosome"/>
</dbReference>